<evidence type="ECO:0000313" key="2">
    <source>
        <dbReference type="EMBL" id="TVU04105.1"/>
    </source>
</evidence>
<accession>A0A5J9SYM3</accession>
<name>A0A5J9SYM3_9POAL</name>
<reference evidence="2 3" key="1">
    <citation type="journal article" date="2019" name="Sci. Rep.">
        <title>A high-quality genome of Eragrostis curvula grass provides insights into Poaceae evolution and supports new strategies to enhance forage quality.</title>
        <authorList>
            <person name="Carballo J."/>
            <person name="Santos B.A.C.M."/>
            <person name="Zappacosta D."/>
            <person name="Garbus I."/>
            <person name="Selva J.P."/>
            <person name="Gallo C.A."/>
            <person name="Diaz A."/>
            <person name="Albertini E."/>
            <person name="Caccamo M."/>
            <person name="Echenique V."/>
        </authorList>
    </citation>
    <scope>NUCLEOTIDE SEQUENCE [LARGE SCALE GENOMIC DNA]</scope>
    <source>
        <strain evidence="3">cv. Victoria</strain>
        <tissue evidence="2">Leaf</tissue>
    </source>
</reference>
<dbReference type="AlphaFoldDB" id="A0A5J9SYM3"/>
<evidence type="ECO:0000313" key="3">
    <source>
        <dbReference type="Proteomes" id="UP000324897"/>
    </source>
</evidence>
<comment type="caution">
    <text evidence="2">The sequence shown here is derived from an EMBL/GenBank/DDBJ whole genome shotgun (WGS) entry which is preliminary data.</text>
</comment>
<feature type="non-terminal residue" evidence="2">
    <location>
        <position position="1"/>
    </location>
</feature>
<evidence type="ECO:0000256" key="1">
    <source>
        <dbReference type="SAM" id="MobiDB-lite"/>
    </source>
</evidence>
<feature type="compositionally biased region" description="Polar residues" evidence="1">
    <location>
        <begin position="115"/>
        <end position="125"/>
    </location>
</feature>
<dbReference type="Gramene" id="TVU04105">
    <property type="protein sequence ID" value="TVU04105"/>
    <property type="gene ID" value="EJB05_50333"/>
</dbReference>
<feature type="region of interest" description="Disordered" evidence="1">
    <location>
        <begin position="115"/>
        <end position="148"/>
    </location>
</feature>
<feature type="compositionally biased region" description="Polar residues" evidence="1">
    <location>
        <begin position="137"/>
        <end position="148"/>
    </location>
</feature>
<sequence>MKRHENQKANDYLTQQHRHQCVHQGEPVVQHISTINQADQWIHGTTLQTCRLWRKREATSATTKLKPSQKDSKAAVRCISVRKQHRVLQQGYEQANLARWTKKIIKEATTLAFSPNEQGSMNNLQRTKKHNMKQRSGKMNTKGTPRILNQQAKVQLLREEQEPSLGRQP</sequence>
<proteinExistence type="predicted"/>
<dbReference type="EMBL" id="RWGY01000097">
    <property type="protein sequence ID" value="TVU04105.1"/>
    <property type="molecule type" value="Genomic_DNA"/>
</dbReference>
<feature type="compositionally biased region" description="Basic residues" evidence="1">
    <location>
        <begin position="126"/>
        <end position="136"/>
    </location>
</feature>
<gene>
    <name evidence="2" type="ORF">EJB05_50333</name>
</gene>
<organism evidence="2 3">
    <name type="scientific">Eragrostis curvula</name>
    <name type="common">weeping love grass</name>
    <dbReference type="NCBI Taxonomy" id="38414"/>
    <lineage>
        <taxon>Eukaryota</taxon>
        <taxon>Viridiplantae</taxon>
        <taxon>Streptophyta</taxon>
        <taxon>Embryophyta</taxon>
        <taxon>Tracheophyta</taxon>
        <taxon>Spermatophyta</taxon>
        <taxon>Magnoliopsida</taxon>
        <taxon>Liliopsida</taxon>
        <taxon>Poales</taxon>
        <taxon>Poaceae</taxon>
        <taxon>PACMAD clade</taxon>
        <taxon>Chloridoideae</taxon>
        <taxon>Eragrostideae</taxon>
        <taxon>Eragrostidinae</taxon>
        <taxon>Eragrostis</taxon>
    </lineage>
</organism>
<protein>
    <submittedName>
        <fullName evidence="2">Uncharacterized protein</fullName>
    </submittedName>
</protein>
<dbReference type="Proteomes" id="UP000324897">
    <property type="component" value="Unassembled WGS sequence"/>
</dbReference>
<keyword evidence="3" id="KW-1185">Reference proteome</keyword>